<feature type="region of interest" description="Disordered" evidence="1">
    <location>
        <begin position="223"/>
        <end position="272"/>
    </location>
</feature>
<dbReference type="InParanoid" id="A0A0H2RHB1"/>
<dbReference type="Proteomes" id="UP000053477">
    <property type="component" value="Unassembled WGS sequence"/>
</dbReference>
<keyword evidence="3" id="KW-1185">Reference proteome</keyword>
<evidence type="ECO:0000256" key="1">
    <source>
        <dbReference type="SAM" id="MobiDB-lite"/>
    </source>
</evidence>
<name>A0A0H2RHB1_9AGAM</name>
<protein>
    <submittedName>
        <fullName evidence="2">Uncharacterized protein</fullName>
    </submittedName>
</protein>
<accession>A0A0H2RHB1</accession>
<reference evidence="2 3" key="1">
    <citation type="submission" date="2015-04" db="EMBL/GenBank/DDBJ databases">
        <title>Complete genome sequence of Schizopora paradoxa KUC8140, a cosmopolitan wood degrader in East Asia.</title>
        <authorList>
            <consortium name="DOE Joint Genome Institute"/>
            <person name="Min B."/>
            <person name="Park H."/>
            <person name="Jang Y."/>
            <person name="Kim J.-J."/>
            <person name="Kim K.H."/>
            <person name="Pangilinan J."/>
            <person name="Lipzen A."/>
            <person name="Riley R."/>
            <person name="Grigoriev I.V."/>
            <person name="Spatafora J.W."/>
            <person name="Choi I.-G."/>
        </authorList>
    </citation>
    <scope>NUCLEOTIDE SEQUENCE [LARGE SCALE GENOMIC DNA]</scope>
    <source>
        <strain evidence="2 3">KUC8140</strain>
    </source>
</reference>
<dbReference type="EMBL" id="KQ086626">
    <property type="protein sequence ID" value="KLO04256.1"/>
    <property type="molecule type" value="Genomic_DNA"/>
</dbReference>
<feature type="compositionally biased region" description="Basic and acidic residues" evidence="1">
    <location>
        <begin position="235"/>
        <end position="247"/>
    </location>
</feature>
<gene>
    <name evidence="2" type="ORF">SCHPADRAFT_947845</name>
</gene>
<proteinExistence type="predicted"/>
<evidence type="ECO:0000313" key="3">
    <source>
        <dbReference type="Proteomes" id="UP000053477"/>
    </source>
</evidence>
<organism evidence="2 3">
    <name type="scientific">Schizopora paradoxa</name>
    <dbReference type="NCBI Taxonomy" id="27342"/>
    <lineage>
        <taxon>Eukaryota</taxon>
        <taxon>Fungi</taxon>
        <taxon>Dikarya</taxon>
        <taxon>Basidiomycota</taxon>
        <taxon>Agaricomycotina</taxon>
        <taxon>Agaricomycetes</taxon>
        <taxon>Hymenochaetales</taxon>
        <taxon>Schizoporaceae</taxon>
        <taxon>Schizopora</taxon>
    </lineage>
</organism>
<sequence length="272" mass="29311">MAAGDGGMRWDRRTHLSSLEHSASRIVPCRASPAPTLPPLLATALASTPALVLMHTSTVYIKRGRTGLLLGPTLDVPACPLSPFSPLPFLDALALSPSSSFPGLIVHRRYGMRAGERDGGGYVLQVTCMARRDLRELRWTCDAPTVYVERGGARLSFGSALDVPADQLSCLLLSQSSPLSQRFDGMDRRPASMKMTRPSCPVAAAVVGVVPWPRHAPTVWINSGRGARSQSTSMDRWDVSRAGDRVHSTALDSRCSDGTRRKRGSEDMACVS</sequence>
<evidence type="ECO:0000313" key="2">
    <source>
        <dbReference type="EMBL" id="KLO04256.1"/>
    </source>
</evidence>
<dbReference type="AlphaFoldDB" id="A0A0H2RHB1"/>